<dbReference type="Proteomes" id="UP000663829">
    <property type="component" value="Unassembled WGS sequence"/>
</dbReference>
<evidence type="ECO:0000313" key="2">
    <source>
        <dbReference type="EMBL" id="CAF4410889.1"/>
    </source>
</evidence>
<dbReference type="EMBL" id="CAJOBC010092651">
    <property type="protein sequence ID" value="CAF4410889.1"/>
    <property type="molecule type" value="Genomic_DNA"/>
</dbReference>
<dbReference type="OrthoDB" id="10265800at2759"/>
<dbReference type="GO" id="GO:0006644">
    <property type="term" value="P:phospholipid metabolic process"/>
    <property type="evidence" value="ECO:0007669"/>
    <property type="project" value="TreeGrafter"/>
</dbReference>
<evidence type="ECO:0000313" key="1">
    <source>
        <dbReference type="EMBL" id="CAF1549916.1"/>
    </source>
</evidence>
<keyword evidence="3" id="KW-1185">Reference proteome</keyword>
<protein>
    <submittedName>
        <fullName evidence="1">Uncharacterized protein</fullName>
    </submittedName>
</protein>
<dbReference type="Proteomes" id="UP000681722">
    <property type="component" value="Unassembled WGS sequence"/>
</dbReference>
<sequence>NAGTGDFSYFAPDCFHFSQKGHEAAAVELWNNMMEKDGSKTTIWNLADTLHCPDSVSIHVY</sequence>
<feature type="non-terminal residue" evidence="1">
    <location>
        <position position="1"/>
    </location>
</feature>
<dbReference type="EMBL" id="CAJNOQ010026976">
    <property type="protein sequence ID" value="CAF1549916.1"/>
    <property type="molecule type" value="Genomic_DNA"/>
</dbReference>
<gene>
    <name evidence="1" type="ORF">GPM918_LOCUS39142</name>
    <name evidence="2" type="ORF">SRO942_LOCUS39999</name>
</gene>
<proteinExistence type="predicted"/>
<reference evidence="1" key="1">
    <citation type="submission" date="2021-02" db="EMBL/GenBank/DDBJ databases">
        <authorList>
            <person name="Nowell W R."/>
        </authorList>
    </citation>
    <scope>NUCLEOTIDE SEQUENCE</scope>
</reference>
<name>A0A815WSY9_9BILA</name>
<dbReference type="PANTHER" id="PTHR21325">
    <property type="entry name" value="PHOSPHOLIPASE B, PLB1"/>
    <property type="match status" value="1"/>
</dbReference>
<dbReference type="PANTHER" id="PTHR21325:SF31">
    <property type="entry name" value="GH22081P-RELATED"/>
    <property type="match status" value="1"/>
</dbReference>
<dbReference type="InterPro" id="IPR038885">
    <property type="entry name" value="PLB1"/>
</dbReference>
<evidence type="ECO:0000313" key="3">
    <source>
        <dbReference type="Proteomes" id="UP000663829"/>
    </source>
</evidence>
<accession>A0A815WSY9</accession>
<comment type="caution">
    <text evidence="1">The sequence shown here is derived from an EMBL/GenBank/DDBJ whole genome shotgun (WGS) entry which is preliminary data.</text>
</comment>
<dbReference type="GO" id="GO:0004620">
    <property type="term" value="F:phospholipase activity"/>
    <property type="evidence" value="ECO:0007669"/>
    <property type="project" value="InterPro"/>
</dbReference>
<dbReference type="AlphaFoldDB" id="A0A815WSY9"/>
<organism evidence="1 3">
    <name type="scientific">Didymodactylos carnosus</name>
    <dbReference type="NCBI Taxonomy" id="1234261"/>
    <lineage>
        <taxon>Eukaryota</taxon>
        <taxon>Metazoa</taxon>
        <taxon>Spiralia</taxon>
        <taxon>Gnathifera</taxon>
        <taxon>Rotifera</taxon>
        <taxon>Eurotatoria</taxon>
        <taxon>Bdelloidea</taxon>
        <taxon>Philodinida</taxon>
        <taxon>Philodinidae</taxon>
        <taxon>Didymodactylos</taxon>
    </lineage>
</organism>